<sequence>MTDALNLAQERTRLFQDLKRGFIPKRVPISVGYGKEFCLLYAGHDLLEGQWNSAFWESAFDKVCQEFISDTLPVSSFRFPAAFQILESKQFVMSSSGFMQHPEVIGMEPEEYDELIKAPYDFIVSKVLPRVFAALDTDPTTRSIVFAKAMKSFLDDFAVYGGITGKLRQKYGYAISSPLSGGFTLAPLDIIADWARGFTGIVTDIRRFPEKVEAACEAVVPIALKMGIPPKPSIDGTTFIPLHMGPFMREKDFAKFYWPTFKKVVQALADSGQGVSIFVEQNWMRFIDYLYELPENTQMKFEYGDPKLVKDKLGKKHILSGFYPVTLLKTGTKEQCIDKAKELIDILAPGGRYWFDFDKSVLVPENVNLENLKAVLQYVYENTNYSDYKENTYEEQKPGVLPSREFAGHKYYKTWNEYRETHPEVTGKAEKFAAPVLQSYEETIFRFITSAL</sequence>
<evidence type="ECO:0000313" key="3">
    <source>
        <dbReference type="Proteomes" id="UP000050326"/>
    </source>
</evidence>
<dbReference type="Gene3D" id="3.20.20.210">
    <property type="match status" value="1"/>
</dbReference>
<dbReference type="InterPro" id="IPR038071">
    <property type="entry name" value="UROD/MetE-like_sf"/>
</dbReference>
<organism evidence="2 3">
    <name type="scientific">Oxobacter pfennigii</name>
    <dbReference type="NCBI Taxonomy" id="36849"/>
    <lineage>
        <taxon>Bacteria</taxon>
        <taxon>Bacillati</taxon>
        <taxon>Bacillota</taxon>
        <taxon>Clostridia</taxon>
        <taxon>Eubacteriales</taxon>
        <taxon>Clostridiaceae</taxon>
        <taxon>Oxobacter</taxon>
    </lineage>
</organism>
<evidence type="ECO:0000259" key="1">
    <source>
        <dbReference type="Pfam" id="PF01208"/>
    </source>
</evidence>
<dbReference type="GO" id="GO:0004853">
    <property type="term" value="F:uroporphyrinogen decarboxylase activity"/>
    <property type="evidence" value="ECO:0007669"/>
    <property type="project" value="InterPro"/>
</dbReference>
<comment type="caution">
    <text evidence="2">The sequence shown here is derived from an EMBL/GenBank/DDBJ whole genome shotgun (WGS) entry which is preliminary data.</text>
</comment>
<dbReference type="AlphaFoldDB" id="A0A0P8YV40"/>
<reference evidence="2 3" key="1">
    <citation type="submission" date="2015-09" db="EMBL/GenBank/DDBJ databases">
        <title>Genome sequence of Oxobacter pfennigii DSM 3222.</title>
        <authorList>
            <person name="Poehlein A."/>
            <person name="Bengelsdorf F.R."/>
            <person name="Schiel-Bengelsdorf B."/>
            <person name="Duerre P."/>
            <person name="Daniel R."/>
        </authorList>
    </citation>
    <scope>NUCLEOTIDE SEQUENCE [LARGE SCALE GENOMIC DNA]</scope>
    <source>
        <strain evidence="2 3">DSM 3222</strain>
    </source>
</reference>
<accession>A0A0P8YV40</accession>
<dbReference type="InterPro" id="IPR000257">
    <property type="entry name" value="Uroporphyrinogen_deCOase"/>
</dbReference>
<dbReference type="GO" id="GO:0006779">
    <property type="term" value="P:porphyrin-containing compound biosynthetic process"/>
    <property type="evidence" value="ECO:0007669"/>
    <property type="project" value="InterPro"/>
</dbReference>
<dbReference type="RefSeq" id="WP_054876009.1">
    <property type="nucleotide sequence ID" value="NZ_LKET01000039.1"/>
</dbReference>
<dbReference type="OrthoDB" id="1949511at2"/>
<feature type="domain" description="Uroporphyrinogen decarboxylase (URO-D)" evidence="1">
    <location>
        <begin position="182"/>
        <end position="380"/>
    </location>
</feature>
<dbReference type="Pfam" id="PF01208">
    <property type="entry name" value="URO-D"/>
    <property type="match status" value="1"/>
</dbReference>
<name>A0A0P8YV40_9CLOT</name>
<dbReference type="Proteomes" id="UP000050326">
    <property type="component" value="Unassembled WGS sequence"/>
</dbReference>
<proteinExistence type="predicted"/>
<dbReference type="SUPFAM" id="SSF51726">
    <property type="entry name" value="UROD/MetE-like"/>
    <property type="match status" value="1"/>
</dbReference>
<dbReference type="EMBL" id="LKET01000039">
    <property type="protein sequence ID" value="KPU43575.1"/>
    <property type="molecule type" value="Genomic_DNA"/>
</dbReference>
<evidence type="ECO:0000313" key="2">
    <source>
        <dbReference type="EMBL" id="KPU43575.1"/>
    </source>
</evidence>
<protein>
    <submittedName>
        <fullName evidence="2">Uroporphyrinogen decarboxylase (URO-D)</fullName>
    </submittedName>
</protein>
<gene>
    <name evidence="2" type="ORF">OXPF_30160</name>
</gene>
<keyword evidence="3" id="KW-1185">Reference proteome</keyword>
<dbReference type="STRING" id="36849.OXPF_30160"/>